<sequence length="166" mass="18587">MTKKVDEFFDLPPLEDALAEQNADKLECELEEVSNTLVNLPRNAGILANVMEDQHDRETEEIRKKAIALCDEVAEVARNVNPERSARLFEVAGQMLKTGLDAANSKSEKQLKAAKLKLEARRLKIDDELIGEISHGKVILADRNALLKQLVAESRDNIVDVELKED</sequence>
<protein>
    <submittedName>
        <fullName evidence="2">Uncharacterized protein</fullName>
    </submittedName>
</protein>
<name>A0A0F9JAP7_9ZZZZ</name>
<evidence type="ECO:0000256" key="1">
    <source>
        <dbReference type="SAM" id="Coils"/>
    </source>
</evidence>
<evidence type="ECO:0000313" key="2">
    <source>
        <dbReference type="EMBL" id="KKM66648.1"/>
    </source>
</evidence>
<gene>
    <name evidence="2" type="ORF">LCGC14_1479060</name>
</gene>
<comment type="caution">
    <text evidence="2">The sequence shown here is derived from an EMBL/GenBank/DDBJ whole genome shotgun (WGS) entry which is preliminary data.</text>
</comment>
<dbReference type="AlphaFoldDB" id="A0A0F9JAP7"/>
<keyword evidence="1" id="KW-0175">Coiled coil</keyword>
<feature type="coiled-coil region" evidence="1">
    <location>
        <begin position="16"/>
        <end position="43"/>
    </location>
</feature>
<organism evidence="2">
    <name type="scientific">marine sediment metagenome</name>
    <dbReference type="NCBI Taxonomy" id="412755"/>
    <lineage>
        <taxon>unclassified sequences</taxon>
        <taxon>metagenomes</taxon>
        <taxon>ecological metagenomes</taxon>
    </lineage>
</organism>
<proteinExistence type="predicted"/>
<dbReference type="EMBL" id="LAZR01010489">
    <property type="protein sequence ID" value="KKM66648.1"/>
    <property type="molecule type" value="Genomic_DNA"/>
</dbReference>
<reference evidence="2" key="1">
    <citation type="journal article" date="2015" name="Nature">
        <title>Complex archaea that bridge the gap between prokaryotes and eukaryotes.</title>
        <authorList>
            <person name="Spang A."/>
            <person name="Saw J.H."/>
            <person name="Jorgensen S.L."/>
            <person name="Zaremba-Niedzwiedzka K."/>
            <person name="Martijn J."/>
            <person name="Lind A.E."/>
            <person name="van Eijk R."/>
            <person name="Schleper C."/>
            <person name="Guy L."/>
            <person name="Ettema T.J."/>
        </authorList>
    </citation>
    <scope>NUCLEOTIDE SEQUENCE</scope>
</reference>
<accession>A0A0F9JAP7</accession>